<reference evidence="9 10" key="1">
    <citation type="journal article" date="2023" name="Nat. Commun.">
        <title>Origin of minicircular mitochondrial genomes in red algae.</title>
        <authorList>
            <person name="Lee Y."/>
            <person name="Cho C.H."/>
            <person name="Lee Y.M."/>
            <person name="Park S.I."/>
            <person name="Yang J.H."/>
            <person name="West J.A."/>
            <person name="Bhattacharya D."/>
            <person name="Yoon H.S."/>
        </authorList>
    </citation>
    <scope>NUCLEOTIDE SEQUENCE [LARGE SCALE GENOMIC DNA]</scope>
    <source>
        <strain evidence="9 10">CCMP1338</strain>
        <tissue evidence="9">Whole cell</tissue>
    </source>
</reference>
<feature type="domain" description="C2H2-type" evidence="8">
    <location>
        <begin position="346"/>
        <end position="373"/>
    </location>
</feature>
<evidence type="ECO:0000256" key="1">
    <source>
        <dbReference type="ARBA" id="ARBA00004123"/>
    </source>
</evidence>
<keyword evidence="2" id="KW-0479">Metal-binding</keyword>
<dbReference type="Pfam" id="PF00096">
    <property type="entry name" value="zf-C2H2"/>
    <property type="match status" value="2"/>
</dbReference>
<dbReference type="EMBL" id="JAMWBK010000011">
    <property type="protein sequence ID" value="KAJ8901368.1"/>
    <property type="molecule type" value="Genomic_DNA"/>
</dbReference>
<dbReference type="InterPro" id="IPR036236">
    <property type="entry name" value="Znf_C2H2_sf"/>
</dbReference>
<keyword evidence="10" id="KW-1185">Reference proteome</keyword>
<keyword evidence="3" id="KW-0677">Repeat</keyword>
<dbReference type="GO" id="GO:0010468">
    <property type="term" value="P:regulation of gene expression"/>
    <property type="evidence" value="ECO:0007669"/>
    <property type="project" value="TreeGrafter"/>
</dbReference>
<feature type="domain" description="C2H2-type" evidence="8">
    <location>
        <begin position="317"/>
        <end position="345"/>
    </location>
</feature>
<protein>
    <recommendedName>
        <fullName evidence="8">C2H2-type domain-containing protein</fullName>
    </recommendedName>
</protein>
<evidence type="ECO:0000313" key="9">
    <source>
        <dbReference type="EMBL" id="KAJ8901368.1"/>
    </source>
</evidence>
<accession>A0AAV8UFW1</accession>
<organism evidence="9 10">
    <name type="scientific">Rhodosorus marinus</name>
    <dbReference type="NCBI Taxonomy" id="101924"/>
    <lineage>
        <taxon>Eukaryota</taxon>
        <taxon>Rhodophyta</taxon>
        <taxon>Stylonematophyceae</taxon>
        <taxon>Stylonematales</taxon>
        <taxon>Stylonemataceae</taxon>
        <taxon>Rhodosorus</taxon>
    </lineage>
</organism>
<dbReference type="SUPFAM" id="SSF57667">
    <property type="entry name" value="beta-beta-alpha zinc fingers"/>
    <property type="match status" value="1"/>
</dbReference>
<evidence type="ECO:0000259" key="8">
    <source>
        <dbReference type="PROSITE" id="PS50157"/>
    </source>
</evidence>
<dbReference type="PANTHER" id="PTHR16515">
    <property type="entry name" value="PR DOMAIN ZINC FINGER PROTEIN"/>
    <property type="match status" value="1"/>
</dbReference>
<dbReference type="Proteomes" id="UP001157974">
    <property type="component" value="Unassembled WGS sequence"/>
</dbReference>
<dbReference type="PROSITE" id="PS50157">
    <property type="entry name" value="ZINC_FINGER_C2H2_2"/>
    <property type="match status" value="2"/>
</dbReference>
<dbReference type="GO" id="GO:0008270">
    <property type="term" value="F:zinc ion binding"/>
    <property type="evidence" value="ECO:0007669"/>
    <property type="project" value="UniProtKB-KW"/>
</dbReference>
<evidence type="ECO:0000256" key="3">
    <source>
        <dbReference type="ARBA" id="ARBA00022737"/>
    </source>
</evidence>
<evidence type="ECO:0000256" key="6">
    <source>
        <dbReference type="ARBA" id="ARBA00023242"/>
    </source>
</evidence>
<evidence type="ECO:0000313" key="10">
    <source>
        <dbReference type="Proteomes" id="UP001157974"/>
    </source>
</evidence>
<gene>
    <name evidence="9" type="ORF">NDN08_007214</name>
</gene>
<comment type="subcellular location">
    <subcellularLocation>
        <location evidence="1">Nucleus</location>
    </subcellularLocation>
</comment>
<dbReference type="GO" id="GO:0005634">
    <property type="term" value="C:nucleus"/>
    <property type="evidence" value="ECO:0007669"/>
    <property type="project" value="UniProtKB-SubCell"/>
</dbReference>
<evidence type="ECO:0000256" key="7">
    <source>
        <dbReference type="PROSITE-ProRule" id="PRU00042"/>
    </source>
</evidence>
<dbReference type="PANTHER" id="PTHR16515:SF66">
    <property type="entry name" value="C2H2-TYPE DOMAIN-CONTAINING PROTEIN"/>
    <property type="match status" value="1"/>
</dbReference>
<sequence>MDASVDVGTILSDIATWEDMDEGLDLGFFQSLEALGAAAFDGNTRNDGSKFLHGCPEEKAAWLRFEGNGLGSDINPDSCYQRVVDLKRDVSVNNGIADEFFKPTLLNVKRQPDMTIKGDGWILHGETPMRNTCEPNSVETLRFIEFYDGSAPSVVFSKRRGAEFVLMKMRIADDHHAVVHTGVMKAGSNTVDQVAEMKLRRERCPTIPGLTYENCRSFHGEESEPAVWFTLLKIGGLTGTWIVEDELRTGSITWGQDSDRLTRVHSFEFIQRCLGMAGIKPRVLESQFAAAPQGYSAASVSNVSEEFPSSGRDINGKQCPQCRKCFSVKSKVVRHINTVHKNIRLHKCHMCDKRFKEKGHLQKHLRSHVRKQLVNGHI</sequence>
<dbReference type="AlphaFoldDB" id="A0AAV8UFW1"/>
<evidence type="ECO:0000256" key="5">
    <source>
        <dbReference type="ARBA" id="ARBA00022833"/>
    </source>
</evidence>
<dbReference type="Gene3D" id="3.30.160.60">
    <property type="entry name" value="Classic Zinc Finger"/>
    <property type="match status" value="1"/>
</dbReference>
<keyword evidence="6" id="KW-0539">Nucleus</keyword>
<keyword evidence="4 7" id="KW-0863">Zinc-finger</keyword>
<evidence type="ECO:0000256" key="2">
    <source>
        <dbReference type="ARBA" id="ARBA00022723"/>
    </source>
</evidence>
<keyword evidence="5" id="KW-0862">Zinc</keyword>
<name>A0AAV8UFW1_9RHOD</name>
<proteinExistence type="predicted"/>
<dbReference type="PROSITE" id="PS00028">
    <property type="entry name" value="ZINC_FINGER_C2H2_1"/>
    <property type="match status" value="2"/>
</dbReference>
<dbReference type="SMART" id="SM00355">
    <property type="entry name" value="ZnF_C2H2"/>
    <property type="match status" value="2"/>
</dbReference>
<comment type="caution">
    <text evidence="9">The sequence shown here is derived from an EMBL/GenBank/DDBJ whole genome shotgun (WGS) entry which is preliminary data.</text>
</comment>
<evidence type="ECO:0000256" key="4">
    <source>
        <dbReference type="ARBA" id="ARBA00022771"/>
    </source>
</evidence>
<dbReference type="InterPro" id="IPR050331">
    <property type="entry name" value="Zinc_finger"/>
</dbReference>
<dbReference type="InterPro" id="IPR013087">
    <property type="entry name" value="Znf_C2H2_type"/>
</dbReference>